<dbReference type="PANTHER" id="PTHR47618:SF1">
    <property type="entry name" value="BIFUNCTIONAL OLIGORIBONUCLEASE AND PAP PHOSPHATASE NRNA"/>
    <property type="match status" value="1"/>
</dbReference>
<name>A0ABU0NER9_9MOLU</name>
<dbReference type="Pfam" id="PF02272">
    <property type="entry name" value="DHHA1"/>
    <property type="match status" value="1"/>
</dbReference>
<reference evidence="3" key="1">
    <citation type="submission" date="2023-07" db="EMBL/GenBank/DDBJ databases">
        <title>Genomic Encyclopedia of Type Strains, Phase IV (KMG-IV): sequencing the most valuable type-strain genomes for metagenomic binning, comparative biology and taxonomic classification.</title>
        <authorList>
            <person name="Goeker M."/>
        </authorList>
    </citation>
    <scope>NUCLEOTIDE SEQUENCE [LARGE SCALE GENOMIC DNA]</scope>
    <source>
        <strain evidence="3">DSM 22019</strain>
    </source>
</reference>
<dbReference type="InterPro" id="IPR038763">
    <property type="entry name" value="DHH_sf"/>
</dbReference>
<evidence type="ECO:0000313" key="3">
    <source>
        <dbReference type="EMBL" id="MDQ0567642.1"/>
    </source>
</evidence>
<keyword evidence="4" id="KW-1185">Reference proteome</keyword>
<dbReference type="Gene3D" id="3.10.310.30">
    <property type="match status" value="1"/>
</dbReference>
<dbReference type="InterPro" id="IPR003156">
    <property type="entry name" value="DHHA1_dom"/>
</dbReference>
<organism evidence="3 4">
    <name type="scientific">Mycoplasma yeatsii</name>
    <dbReference type="NCBI Taxonomy" id="51365"/>
    <lineage>
        <taxon>Bacteria</taxon>
        <taxon>Bacillati</taxon>
        <taxon>Mycoplasmatota</taxon>
        <taxon>Mollicutes</taxon>
        <taxon>Mycoplasmataceae</taxon>
        <taxon>Mycoplasma</taxon>
    </lineage>
</organism>
<dbReference type="Gene3D" id="3.90.1640.10">
    <property type="entry name" value="inorganic pyrophosphatase (n-terminal core)"/>
    <property type="match status" value="1"/>
</dbReference>
<sequence>MLDNKKCEKLVEKIKQYDNIIIAKHKLPDWDAQGSAMGLAYIIEKNFENKKIFVVGERLNDDLDFLSNEISDEFVQNSLLITVDTAVKSRIDFDRVELVKEIFKVDHHINVEDYADNDLILDSSIANTEVITLWGMQMNLIIPKKAAHNLYLGLLTDSGRFLYEKTDSQTFIVASKLLEFGADFKKANDYLYVSSLKMRKWMNFAFSKVNITNTGIAYIVLTKEDQKGWDLNYEEIKYCLSTMAGIEEIKIWFTVIEYEDQLKVSFRSRDYEVNKVAEKHNGGGHKLASGARIETLNEIPTLVSELEELIQNGG</sequence>
<dbReference type="EMBL" id="JAUSWP010000002">
    <property type="protein sequence ID" value="MDQ0567642.1"/>
    <property type="molecule type" value="Genomic_DNA"/>
</dbReference>
<evidence type="ECO:0000259" key="2">
    <source>
        <dbReference type="Pfam" id="PF02272"/>
    </source>
</evidence>
<dbReference type="PANTHER" id="PTHR47618">
    <property type="entry name" value="BIFUNCTIONAL OLIGORIBONUCLEASE AND PAP PHOSPHATASE NRNA"/>
    <property type="match status" value="1"/>
</dbReference>
<evidence type="ECO:0000259" key="1">
    <source>
        <dbReference type="Pfam" id="PF01368"/>
    </source>
</evidence>
<dbReference type="Pfam" id="PF01368">
    <property type="entry name" value="DHH"/>
    <property type="match status" value="1"/>
</dbReference>
<proteinExistence type="predicted"/>
<comment type="caution">
    <text evidence="3">The sequence shown here is derived from an EMBL/GenBank/DDBJ whole genome shotgun (WGS) entry which is preliminary data.</text>
</comment>
<gene>
    <name evidence="3" type="ORF">J2Z63_000285</name>
</gene>
<dbReference type="RefSeq" id="WP_307444449.1">
    <property type="nucleotide sequence ID" value="NZ_JAUSWP010000002.1"/>
</dbReference>
<dbReference type="InterPro" id="IPR001667">
    <property type="entry name" value="DDH_dom"/>
</dbReference>
<feature type="domain" description="DDH" evidence="1">
    <location>
        <begin position="19"/>
        <end position="153"/>
    </location>
</feature>
<accession>A0ABU0NER9</accession>
<feature type="domain" description="DHHA1" evidence="2">
    <location>
        <begin position="221"/>
        <end position="311"/>
    </location>
</feature>
<protein>
    <submittedName>
        <fullName evidence="3">Phosphoesterase RecJ-like protein</fullName>
        <ecNumber evidence="3">3.1.13.3</ecNumber>
        <ecNumber evidence="3">3.1.3.7</ecNumber>
    </submittedName>
</protein>
<dbReference type="EC" id="3.1.13.3" evidence="3"/>
<dbReference type="SUPFAM" id="SSF64182">
    <property type="entry name" value="DHH phosphoesterases"/>
    <property type="match status" value="1"/>
</dbReference>
<dbReference type="InterPro" id="IPR051319">
    <property type="entry name" value="Oligoribo/pAp-PDE_c-di-AMP_PDE"/>
</dbReference>
<dbReference type="Proteomes" id="UP001236620">
    <property type="component" value="Unassembled WGS sequence"/>
</dbReference>
<keyword evidence="3" id="KW-0378">Hydrolase</keyword>
<dbReference type="GO" id="GO:0008441">
    <property type="term" value="F:3'(2'),5'-bisphosphate nucleotidase activity"/>
    <property type="evidence" value="ECO:0007669"/>
    <property type="project" value="UniProtKB-EC"/>
</dbReference>
<evidence type="ECO:0000313" key="4">
    <source>
        <dbReference type="Proteomes" id="UP001236620"/>
    </source>
</evidence>
<dbReference type="EC" id="3.1.3.7" evidence="3"/>